<name>A0AAV9UI27_9PEZI</name>
<evidence type="ECO:0000259" key="1">
    <source>
        <dbReference type="PROSITE" id="PS50181"/>
    </source>
</evidence>
<dbReference type="InterPro" id="IPR036047">
    <property type="entry name" value="F-box-like_dom_sf"/>
</dbReference>
<dbReference type="EMBL" id="JAVHNS010000010">
    <property type="protein sequence ID" value="KAK6342095.1"/>
    <property type="molecule type" value="Genomic_DNA"/>
</dbReference>
<evidence type="ECO:0000313" key="3">
    <source>
        <dbReference type="Proteomes" id="UP001373714"/>
    </source>
</evidence>
<dbReference type="Proteomes" id="UP001373714">
    <property type="component" value="Unassembled WGS sequence"/>
</dbReference>
<evidence type="ECO:0000313" key="2">
    <source>
        <dbReference type="EMBL" id="KAK6342095.1"/>
    </source>
</evidence>
<feature type="domain" description="F-box" evidence="1">
    <location>
        <begin position="1"/>
        <end position="51"/>
    </location>
</feature>
<dbReference type="PROSITE" id="PS50181">
    <property type="entry name" value="FBOX"/>
    <property type="match status" value="1"/>
</dbReference>
<reference evidence="2 3" key="1">
    <citation type="submission" date="2019-10" db="EMBL/GenBank/DDBJ databases">
        <authorList>
            <person name="Palmer J.M."/>
        </authorList>
    </citation>
    <scope>NUCLEOTIDE SEQUENCE [LARGE SCALE GENOMIC DNA]</scope>
    <source>
        <strain evidence="2 3">TWF730</strain>
    </source>
</reference>
<proteinExistence type="predicted"/>
<dbReference type="InterPro" id="IPR001810">
    <property type="entry name" value="F-box_dom"/>
</dbReference>
<accession>A0AAV9UI27</accession>
<dbReference type="SUPFAM" id="SSF81383">
    <property type="entry name" value="F-box domain"/>
    <property type="match status" value="1"/>
</dbReference>
<keyword evidence="3" id="KW-1185">Reference proteome</keyword>
<organism evidence="2 3">
    <name type="scientific">Orbilia blumenaviensis</name>
    <dbReference type="NCBI Taxonomy" id="1796055"/>
    <lineage>
        <taxon>Eukaryota</taxon>
        <taxon>Fungi</taxon>
        <taxon>Dikarya</taxon>
        <taxon>Ascomycota</taxon>
        <taxon>Pezizomycotina</taxon>
        <taxon>Orbiliomycetes</taxon>
        <taxon>Orbiliales</taxon>
        <taxon>Orbiliaceae</taxon>
        <taxon>Orbilia</taxon>
    </lineage>
</organism>
<sequence length="282" mass="31758">MSHITSLPIEIQSSILSLLPLVSQLELPYVCKLWRTLLLEPQLRTTRYKAFSGTHRTASLSVHASNKNIVRIHQILYNHFGCATGYGRETVFRLAGGDGLLESIEYHPACSFAGFVMAASDTPHAPVGKRKLVRGQRCFQDHDAPWDIDAIRPRFHVNPISLAHPFFDDPAFKFPQVARDSGESDVVAITVMPVFNHEDTRLRLNRPLLVSKTITIRELAEEVMELLTGLDWTDLDRDEGAILDTSNLMGRIRLHFIKHPSGSQTENGLPVLRVDWDTGAWM</sequence>
<dbReference type="Gene3D" id="1.20.1280.50">
    <property type="match status" value="1"/>
</dbReference>
<gene>
    <name evidence="2" type="ORF">TWF730_001574</name>
</gene>
<dbReference type="Pfam" id="PF00646">
    <property type="entry name" value="F-box"/>
    <property type="match status" value="1"/>
</dbReference>
<dbReference type="AlphaFoldDB" id="A0AAV9UI27"/>
<comment type="caution">
    <text evidence="2">The sequence shown here is derived from an EMBL/GenBank/DDBJ whole genome shotgun (WGS) entry which is preliminary data.</text>
</comment>
<protein>
    <recommendedName>
        <fullName evidence="1">F-box domain-containing protein</fullName>
    </recommendedName>
</protein>